<evidence type="ECO:0000256" key="1">
    <source>
        <dbReference type="ARBA" id="ARBA00006525"/>
    </source>
</evidence>
<dbReference type="RefSeq" id="WP_343841092.1">
    <property type="nucleotide sequence ID" value="NZ_BAAADO010000004.1"/>
</dbReference>
<feature type="domain" description="Smf/DprA SLOG" evidence="2">
    <location>
        <begin position="80"/>
        <end position="288"/>
    </location>
</feature>
<gene>
    <name evidence="3" type="primary">dprA</name>
    <name evidence="3" type="ORF">GCM10008986_22830</name>
</gene>
<dbReference type="NCBIfam" id="TIGR00732">
    <property type="entry name" value="dprA"/>
    <property type="match status" value="1"/>
</dbReference>
<dbReference type="InterPro" id="IPR003488">
    <property type="entry name" value="DprA"/>
</dbReference>
<dbReference type="SUPFAM" id="SSF47781">
    <property type="entry name" value="RuvA domain 2-like"/>
    <property type="match status" value="1"/>
</dbReference>
<evidence type="ECO:0000259" key="2">
    <source>
        <dbReference type="Pfam" id="PF02481"/>
    </source>
</evidence>
<protein>
    <submittedName>
        <fullName evidence="3">DNA-processing protein DprA</fullName>
    </submittedName>
</protein>
<dbReference type="InterPro" id="IPR057666">
    <property type="entry name" value="DrpA_SLOG"/>
</dbReference>
<dbReference type="PANTHER" id="PTHR43022:SF1">
    <property type="entry name" value="PROTEIN SMF"/>
    <property type="match status" value="1"/>
</dbReference>
<dbReference type="InterPro" id="IPR010994">
    <property type="entry name" value="RuvA_2-like"/>
</dbReference>
<dbReference type="PANTHER" id="PTHR43022">
    <property type="entry name" value="PROTEIN SMF"/>
    <property type="match status" value="1"/>
</dbReference>
<accession>A0ABP3LAM4</accession>
<organism evidence="3 4">
    <name type="scientific">Salinibacillus aidingensis</name>
    <dbReference type="NCBI Taxonomy" id="237684"/>
    <lineage>
        <taxon>Bacteria</taxon>
        <taxon>Bacillati</taxon>
        <taxon>Bacillota</taxon>
        <taxon>Bacilli</taxon>
        <taxon>Bacillales</taxon>
        <taxon>Bacillaceae</taxon>
        <taxon>Salinibacillus</taxon>
    </lineage>
</organism>
<dbReference type="Pfam" id="PF02481">
    <property type="entry name" value="DNA_processg_A"/>
    <property type="match status" value="1"/>
</dbReference>
<dbReference type="SUPFAM" id="SSF102405">
    <property type="entry name" value="MCP/YpsA-like"/>
    <property type="match status" value="1"/>
</dbReference>
<reference evidence="4" key="1">
    <citation type="journal article" date="2019" name="Int. J. Syst. Evol. Microbiol.">
        <title>The Global Catalogue of Microorganisms (GCM) 10K type strain sequencing project: providing services to taxonomists for standard genome sequencing and annotation.</title>
        <authorList>
            <consortium name="The Broad Institute Genomics Platform"/>
            <consortium name="The Broad Institute Genome Sequencing Center for Infectious Disease"/>
            <person name="Wu L."/>
            <person name="Ma J."/>
        </authorList>
    </citation>
    <scope>NUCLEOTIDE SEQUENCE [LARGE SCALE GENOMIC DNA]</scope>
    <source>
        <strain evidence="4">JCM 12389</strain>
    </source>
</reference>
<proteinExistence type="inferred from homology"/>
<evidence type="ECO:0000313" key="4">
    <source>
        <dbReference type="Proteomes" id="UP001500880"/>
    </source>
</evidence>
<keyword evidence="4" id="KW-1185">Reference proteome</keyword>
<dbReference type="EMBL" id="BAAADO010000004">
    <property type="protein sequence ID" value="GAA0495516.1"/>
    <property type="molecule type" value="Genomic_DNA"/>
</dbReference>
<dbReference type="Gene3D" id="3.40.50.450">
    <property type="match status" value="1"/>
</dbReference>
<comment type="caution">
    <text evidence="3">The sequence shown here is derived from an EMBL/GenBank/DDBJ whole genome shotgun (WGS) entry which is preliminary data.</text>
</comment>
<dbReference type="Proteomes" id="UP001500880">
    <property type="component" value="Unassembled WGS sequence"/>
</dbReference>
<name>A0ABP3LAM4_9BACI</name>
<comment type="similarity">
    <text evidence="1">Belongs to the DprA/Smf family.</text>
</comment>
<sequence>MVSENELRLAHLLRVQGLGRRRIRHLLELDSSLSSIYQFSISDLQAIFRLTPMKAQKVHQGLHSPKLLNSVEQDLKKTTIISLNHPHYPSSLKMIPDPPLLLYIKGSPEFLEHEPKLSVVGTRAHSGEARRKVHSLLKPVIERDWLIVSGMAKGIDSFSHQAALTYNGKTIGVLGFGFHHIYPKENIQLMKTLEQEHLLISEYPPDASPKPWHFPERNRIISGLSFGTLVVEAKERSGTFITAEQALEQGREVFVVPGSILLPQTKGCHRLIQEGAQLIHSAEDLIEARNSYENWSLTPKKV</sequence>
<evidence type="ECO:0000313" key="3">
    <source>
        <dbReference type="EMBL" id="GAA0495516.1"/>
    </source>
</evidence>